<evidence type="ECO:0000259" key="1">
    <source>
        <dbReference type="Pfam" id="PF00011"/>
    </source>
</evidence>
<accession>A0A915DHN9</accession>
<dbReference type="Proteomes" id="UP000887574">
    <property type="component" value="Unplaced"/>
</dbReference>
<feature type="domain" description="SHSP" evidence="1">
    <location>
        <begin position="142"/>
        <end position="188"/>
    </location>
</feature>
<evidence type="ECO:0000313" key="3">
    <source>
        <dbReference type="WBParaSite" id="jg19975"/>
    </source>
</evidence>
<keyword evidence="2" id="KW-1185">Reference proteome</keyword>
<dbReference type="Gene3D" id="2.60.40.790">
    <property type="match status" value="1"/>
</dbReference>
<evidence type="ECO:0000313" key="2">
    <source>
        <dbReference type="Proteomes" id="UP000887574"/>
    </source>
</evidence>
<dbReference type="InterPro" id="IPR008978">
    <property type="entry name" value="HSP20-like_chaperone"/>
</dbReference>
<dbReference type="InterPro" id="IPR002068">
    <property type="entry name" value="A-crystallin/Hsp20_dom"/>
</dbReference>
<protein>
    <submittedName>
        <fullName evidence="3">SHSP domain-containing protein</fullName>
    </submittedName>
</protein>
<sequence length="210" mass="24010">MLSKNSKTCYAKKPFLDPRFKDYYSANTLQFNQKASKWLLEEVGEQEGELDAEQDLSSPAPKMIRKEKSFFDDDDDEVPRVQISKMSGTEAEMFDPNFYHISRRPRCPSLTQETFDPFEVVEALLEKENDVKLRDLGGHLIFNDDNGFCYMMNVNGFAQDELTVEVEGDDIMVRGEQNKRDEKGSIVGKSFSVLLSLFLTIFARSPSSVT</sequence>
<dbReference type="WBParaSite" id="jg19975">
    <property type="protein sequence ID" value="jg19975"/>
    <property type="gene ID" value="jg19975"/>
</dbReference>
<organism evidence="2 3">
    <name type="scientific">Ditylenchus dipsaci</name>
    <dbReference type="NCBI Taxonomy" id="166011"/>
    <lineage>
        <taxon>Eukaryota</taxon>
        <taxon>Metazoa</taxon>
        <taxon>Ecdysozoa</taxon>
        <taxon>Nematoda</taxon>
        <taxon>Chromadorea</taxon>
        <taxon>Rhabditida</taxon>
        <taxon>Tylenchina</taxon>
        <taxon>Tylenchomorpha</taxon>
        <taxon>Sphaerularioidea</taxon>
        <taxon>Anguinidae</taxon>
        <taxon>Anguininae</taxon>
        <taxon>Ditylenchus</taxon>
    </lineage>
</organism>
<dbReference type="AlphaFoldDB" id="A0A915DHN9"/>
<dbReference type="CDD" id="cd06526">
    <property type="entry name" value="metazoan_ACD"/>
    <property type="match status" value="1"/>
</dbReference>
<name>A0A915DHN9_9BILA</name>
<proteinExistence type="predicted"/>
<dbReference type="Pfam" id="PF00011">
    <property type="entry name" value="HSP20"/>
    <property type="match status" value="1"/>
</dbReference>
<reference evidence="3" key="1">
    <citation type="submission" date="2022-11" db="UniProtKB">
        <authorList>
            <consortium name="WormBaseParasite"/>
        </authorList>
    </citation>
    <scope>IDENTIFICATION</scope>
</reference>